<proteinExistence type="predicted"/>
<comment type="caution">
    <text evidence="1">The sequence shown here is derived from an EMBL/GenBank/DDBJ whole genome shotgun (WGS) entry which is preliminary data.</text>
</comment>
<dbReference type="AlphaFoldDB" id="A0A7W5GC54"/>
<evidence type="ECO:0000313" key="2">
    <source>
        <dbReference type="Proteomes" id="UP000518605"/>
    </source>
</evidence>
<gene>
    <name evidence="1" type="ORF">FHS16_004578</name>
</gene>
<accession>A0A7W5GC54</accession>
<sequence length="80" mass="9109">MISDKSLAEFGVVKSEAGVFIPKDFCLVSLLNCYQTKDIILTDEQHEAISNFLFHLELDLGICDGSKKEFLKQRIIEEED</sequence>
<evidence type="ECO:0000313" key="1">
    <source>
        <dbReference type="EMBL" id="MBB3154496.1"/>
    </source>
</evidence>
<dbReference type="Proteomes" id="UP000518605">
    <property type="component" value="Unassembled WGS sequence"/>
</dbReference>
<organism evidence="1 2">
    <name type="scientific">Paenibacillus endophyticus</name>
    <dbReference type="NCBI Taxonomy" id="1294268"/>
    <lineage>
        <taxon>Bacteria</taxon>
        <taxon>Bacillati</taxon>
        <taxon>Bacillota</taxon>
        <taxon>Bacilli</taxon>
        <taxon>Bacillales</taxon>
        <taxon>Paenibacillaceae</taxon>
        <taxon>Paenibacillus</taxon>
    </lineage>
</organism>
<name>A0A7W5GC54_9BACL</name>
<dbReference type="EMBL" id="JACHXW010000016">
    <property type="protein sequence ID" value="MBB3154496.1"/>
    <property type="molecule type" value="Genomic_DNA"/>
</dbReference>
<reference evidence="1 2" key="1">
    <citation type="submission" date="2020-08" db="EMBL/GenBank/DDBJ databases">
        <title>Genomic Encyclopedia of Type Strains, Phase III (KMG-III): the genomes of soil and plant-associated and newly described type strains.</title>
        <authorList>
            <person name="Whitman W."/>
        </authorList>
    </citation>
    <scope>NUCLEOTIDE SEQUENCE [LARGE SCALE GENOMIC DNA]</scope>
    <source>
        <strain evidence="1 2">CECT 8234</strain>
    </source>
</reference>
<protein>
    <submittedName>
        <fullName evidence="1">Uncharacterized protein</fullName>
    </submittedName>
</protein>
<keyword evidence="2" id="KW-1185">Reference proteome</keyword>
<dbReference type="RefSeq" id="WP_183568024.1">
    <property type="nucleotide sequence ID" value="NZ_JACHXW010000016.1"/>
</dbReference>